<protein>
    <submittedName>
        <fullName evidence="2">DUF1801 domain-containing protein</fullName>
    </submittedName>
</protein>
<evidence type="ECO:0000313" key="2">
    <source>
        <dbReference type="EMBL" id="MFC5379213.1"/>
    </source>
</evidence>
<dbReference type="Pfam" id="PF08818">
    <property type="entry name" value="DUF1801"/>
    <property type="match status" value="1"/>
</dbReference>
<gene>
    <name evidence="2" type="ORF">ACFPJ6_00265</name>
</gene>
<name>A0ABW0GH78_9MICO</name>
<dbReference type="InterPro" id="IPR014922">
    <property type="entry name" value="YdhG-like"/>
</dbReference>
<accession>A0ABW0GH78</accession>
<dbReference type="Proteomes" id="UP001596122">
    <property type="component" value="Unassembled WGS sequence"/>
</dbReference>
<dbReference type="SUPFAM" id="SSF159888">
    <property type="entry name" value="YdhG-like"/>
    <property type="match status" value="1"/>
</dbReference>
<dbReference type="RefSeq" id="WP_340266766.1">
    <property type="nucleotide sequence ID" value="NZ_JBBEOG010000001.1"/>
</dbReference>
<feature type="domain" description="YdhG-like" evidence="1">
    <location>
        <begin position="37"/>
        <end position="147"/>
    </location>
</feature>
<evidence type="ECO:0000259" key="1">
    <source>
        <dbReference type="Pfam" id="PF08818"/>
    </source>
</evidence>
<dbReference type="Gene3D" id="3.90.1150.200">
    <property type="match status" value="1"/>
</dbReference>
<organism evidence="2 3">
    <name type="scientific">Aquipuribacter nitratireducens</name>
    <dbReference type="NCBI Taxonomy" id="650104"/>
    <lineage>
        <taxon>Bacteria</taxon>
        <taxon>Bacillati</taxon>
        <taxon>Actinomycetota</taxon>
        <taxon>Actinomycetes</taxon>
        <taxon>Micrococcales</taxon>
        <taxon>Intrasporangiaceae</taxon>
        <taxon>Aquipuribacter</taxon>
    </lineage>
</organism>
<evidence type="ECO:0000313" key="3">
    <source>
        <dbReference type="Proteomes" id="UP001596122"/>
    </source>
</evidence>
<dbReference type="EMBL" id="JBHSLD010000001">
    <property type="protein sequence ID" value="MFC5379213.1"/>
    <property type="molecule type" value="Genomic_DNA"/>
</dbReference>
<reference evidence="3" key="1">
    <citation type="journal article" date="2019" name="Int. J. Syst. Evol. Microbiol.">
        <title>The Global Catalogue of Microorganisms (GCM) 10K type strain sequencing project: providing services to taxonomists for standard genome sequencing and annotation.</title>
        <authorList>
            <consortium name="The Broad Institute Genomics Platform"/>
            <consortium name="The Broad Institute Genome Sequencing Center for Infectious Disease"/>
            <person name="Wu L."/>
            <person name="Ma J."/>
        </authorList>
    </citation>
    <scope>NUCLEOTIDE SEQUENCE [LARGE SCALE GENOMIC DNA]</scope>
    <source>
        <strain evidence="3">CCUG 43114</strain>
    </source>
</reference>
<proteinExistence type="predicted"/>
<comment type="caution">
    <text evidence="2">The sequence shown here is derived from an EMBL/GenBank/DDBJ whole genome shotgun (WGS) entry which is preliminary data.</text>
</comment>
<sequence>MARGTRTAKGGASDDGLAAARSATSADGYVAALPRERAEDLERVLTTVRGALPEGYEETTAFGMVSWVVPLDVYPDTYNGRPLGYAALAAQKRHGSLYLMGLYGDAEREADFRRRWTATGRRLDMGRSCLRFRSADDLDLDLVAEVVGSLPVEDFVAVYERSRAR</sequence>
<keyword evidence="3" id="KW-1185">Reference proteome</keyword>